<dbReference type="CDD" id="cd00590">
    <property type="entry name" value="RRM_SF"/>
    <property type="match status" value="1"/>
</dbReference>
<proteinExistence type="predicted"/>
<evidence type="ECO:0000256" key="1">
    <source>
        <dbReference type="SAM" id="MobiDB-lite"/>
    </source>
</evidence>
<evidence type="ECO:0000313" key="2">
    <source>
        <dbReference type="Proteomes" id="UP000036681"/>
    </source>
</evidence>
<organism evidence="2 3">
    <name type="scientific">Ascaris lumbricoides</name>
    <name type="common">Giant roundworm</name>
    <dbReference type="NCBI Taxonomy" id="6252"/>
    <lineage>
        <taxon>Eukaryota</taxon>
        <taxon>Metazoa</taxon>
        <taxon>Ecdysozoa</taxon>
        <taxon>Nematoda</taxon>
        <taxon>Chromadorea</taxon>
        <taxon>Rhabditida</taxon>
        <taxon>Spirurina</taxon>
        <taxon>Ascaridomorpha</taxon>
        <taxon>Ascaridoidea</taxon>
        <taxon>Ascarididae</taxon>
        <taxon>Ascaris</taxon>
    </lineage>
</organism>
<feature type="compositionally biased region" description="Acidic residues" evidence="1">
    <location>
        <begin position="164"/>
        <end position="174"/>
    </location>
</feature>
<protein>
    <submittedName>
        <fullName evidence="3">Prothymosin alpha-like</fullName>
    </submittedName>
</protein>
<feature type="region of interest" description="Disordered" evidence="1">
    <location>
        <begin position="104"/>
        <end position="194"/>
    </location>
</feature>
<dbReference type="AlphaFoldDB" id="A0A0M3IP88"/>
<feature type="compositionally biased region" description="Basic and acidic residues" evidence="1">
    <location>
        <begin position="131"/>
        <end position="145"/>
    </location>
</feature>
<evidence type="ECO:0000313" key="3">
    <source>
        <dbReference type="WBParaSite" id="ALUE_0002056601-mRNA-1"/>
    </source>
</evidence>
<reference evidence="3" key="1">
    <citation type="submission" date="2017-02" db="UniProtKB">
        <authorList>
            <consortium name="WormBaseParasite"/>
        </authorList>
    </citation>
    <scope>IDENTIFICATION</scope>
</reference>
<name>A0A0M3IP88_ASCLU</name>
<accession>A0A0M3IP88</accession>
<dbReference type="Proteomes" id="UP000036681">
    <property type="component" value="Unplaced"/>
</dbReference>
<sequence>MKRQGSCAGRLLHFCSYLLSYWALLTLPRFEFVLIEYFCSLVEFASGESAQRVIEKMSSGHEIDGQPVQVCPLILIVAFISTYTYKQTHTAICCQLLSEVNRSRTNSGSSGSAEEDKKNGDVDDGEEESGDEHAAENGEDEHNGAHVDANGNSRKRLSAATEQHDDEDDEEGEQSNDAPELKKKKKDEVNSFSV</sequence>
<keyword evidence="2" id="KW-1185">Reference proteome</keyword>
<dbReference type="WBParaSite" id="ALUE_0002056601-mRNA-1">
    <property type="protein sequence ID" value="ALUE_0002056601-mRNA-1"/>
    <property type="gene ID" value="ALUE_0002056601"/>
</dbReference>